<reference evidence="1 2" key="1">
    <citation type="submission" date="2019-10" db="EMBL/GenBank/DDBJ databases">
        <authorList>
            <person name="Palmer J.M."/>
        </authorList>
    </citation>
    <scope>NUCLEOTIDE SEQUENCE [LARGE SCALE GENOMIC DNA]</scope>
    <source>
        <strain evidence="1 2">TWF696</strain>
    </source>
</reference>
<evidence type="ECO:0000313" key="1">
    <source>
        <dbReference type="EMBL" id="KAK6344144.1"/>
    </source>
</evidence>
<keyword evidence="2" id="KW-1185">Reference proteome</keyword>
<dbReference type="EMBL" id="JAVHNQ010000006">
    <property type="protein sequence ID" value="KAK6344144.1"/>
    <property type="molecule type" value="Genomic_DNA"/>
</dbReference>
<protein>
    <submittedName>
        <fullName evidence="1">Uncharacterized protein</fullName>
    </submittedName>
</protein>
<proteinExistence type="predicted"/>
<sequence length="101" mass="10954">MASTCGYGGTGWTAALQPTNHAGARVQGGPVCQIQFPLRCDSQWATWLKRRQLQHANPELCAPRDTCRGGRTSATSASNRELAVDIARRTELFLPLNVTDA</sequence>
<comment type="caution">
    <text evidence="1">The sequence shown here is derived from an EMBL/GenBank/DDBJ whole genome shotgun (WGS) entry which is preliminary data.</text>
</comment>
<name>A0AAV9UPX3_9PEZI</name>
<accession>A0AAV9UPX3</accession>
<organism evidence="1 2">
    <name type="scientific">Orbilia brochopaga</name>
    <dbReference type="NCBI Taxonomy" id="3140254"/>
    <lineage>
        <taxon>Eukaryota</taxon>
        <taxon>Fungi</taxon>
        <taxon>Dikarya</taxon>
        <taxon>Ascomycota</taxon>
        <taxon>Pezizomycotina</taxon>
        <taxon>Orbiliomycetes</taxon>
        <taxon>Orbiliales</taxon>
        <taxon>Orbiliaceae</taxon>
        <taxon>Orbilia</taxon>
    </lineage>
</organism>
<gene>
    <name evidence="1" type="ORF">TWF696_007786</name>
</gene>
<evidence type="ECO:0000313" key="2">
    <source>
        <dbReference type="Proteomes" id="UP001375240"/>
    </source>
</evidence>
<dbReference type="AlphaFoldDB" id="A0AAV9UPX3"/>
<dbReference type="Proteomes" id="UP001375240">
    <property type="component" value="Unassembled WGS sequence"/>
</dbReference>